<accession>A0A848HLC7</accession>
<dbReference type="SMART" id="SM00564">
    <property type="entry name" value="PQQ"/>
    <property type="match status" value="2"/>
</dbReference>
<comment type="caution">
    <text evidence="9">The sequence shown here is derived from an EMBL/GenBank/DDBJ whole genome shotgun (WGS) entry which is preliminary data.</text>
</comment>
<dbReference type="Proteomes" id="UP000583752">
    <property type="component" value="Unassembled WGS sequence"/>
</dbReference>
<name>A0A848HLC7_9BURK</name>
<evidence type="ECO:0000256" key="5">
    <source>
        <dbReference type="ARBA" id="ARBA00022837"/>
    </source>
</evidence>
<protein>
    <submittedName>
        <fullName evidence="9">PQQ-binding-like beta-propeller repeat protein</fullName>
    </submittedName>
</protein>
<dbReference type="Pfam" id="PF05567">
    <property type="entry name" value="T4P_PilY1"/>
    <property type="match status" value="1"/>
</dbReference>
<evidence type="ECO:0000259" key="8">
    <source>
        <dbReference type="Pfam" id="PF05567"/>
    </source>
</evidence>
<dbReference type="InterPro" id="IPR011047">
    <property type="entry name" value="Quinoprotein_ADH-like_sf"/>
</dbReference>
<dbReference type="InterPro" id="IPR018391">
    <property type="entry name" value="PQQ_b-propeller_rpt"/>
</dbReference>
<comment type="similarity">
    <text evidence="2">Belongs to the PilY1 family.</text>
</comment>
<keyword evidence="6" id="KW-0281">Fimbrium</keyword>
<keyword evidence="3" id="KW-1029">Fimbrium biogenesis</keyword>
<dbReference type="InterPro" id="IPR015943">
    <property type="entry name" value="WD40/YVTN_repeat-like_dom_sf"/>
</dbReference>
<keyword evidence="7" id="KW-0732">Signal</keyword>
<evidence type="ECO:0000256" key="3">
    <source>
        <dbReference type="ARBA" id="ARBA00022558"/>
    </source>
</evidence>
<dbReference type="InterPro" id="IPR008707">
    <property type="entry name" value="B-propeller_PilY1"/>
</dbReference>
<dbReference type="GO" id="GO:0046872">
    <property type="term" value="F:metal ion binding"/>
    <property type="evidence" value="ECO:0007669"/>
    <property type="project" value="UniProtKB-KW"/>
</dbReference>
<dbReference type="GO" id="GO:0009289">
    <property type="term" value="C:pilus"/>
    <property type="evidence" value="ECO:0007669"/>
    <property type="project" value="UniProtKB-SubCell"/>
</dbReference>
<evidence type="ECO:0000256" key="2">
    <source>
        <dbReference type="ARBA" id="ARBA00008387"/>
    </source>
</evidence>
<evidence type="ECO:0000313" key="9">
    <source>
        <dbReference type="EMBL" id="NML60043.1"/>
    </source>
</evidence>
<keyword evidence="10" id="KW-1185">Reference proteome</keyword>
<evidence type="ECO:0000256" key="6">
    <source>
        <dbReference type="ARBA" id="ARBA00023263"/>
    </source>
</evidence>
<dbReference type="AlphaFoldDB" id="A0A848HLC7"/>
<feature type="chain" id="PRO_5032729186" evidence="7">
    <location>
        <begin position="29"/>
        <end position="1098"/>
    </location>
</feature>
<evidence type="ECO:0000256" key="1">
    <source>
        <dbReference type="ARBA" id="ARBA00004561"/>
    </source>
</evidence>
<feature type="domain" description="PilY1 beta-propeller" evidence="8">
    <location>
        <begin position="678"/>
        <end position="849"/>
    </location>
</feature>
<dbReference type="Gene3D" id="2.130.10.10">
    <property type="entry name" value="YVTN repeat-like/Quinoprotein amine dehydrogenase"/>
    <property type="match status" value="1"/>
</dbReference>
<evidence type="ECO:0000313" key="10">
    <source>
        <dbReference type="Proteomes" id="UP000583752"/>
    </source>
</evidence>
<dbReference type="SUPFAM" id="SSF50998">
    <property type="entry name" value="Quinoprotein alcohol dehydrogenase-like"/>
    <property type="match status" value="1"/>
</dbReference>
<reference evidence="9 10" key="1">
    <citation type="submission" date="2020-04" db="EMBL/GenBank/DDBJ databases">
        <title>Massilia sp. RP-1-19 isolated from soil.</title>
        <authorList>
            <person name="Dahal R.H."/>
        </authorList>
    </citation>
    <scope>NUCLEOTIDE SEQUENCE [LARGE SCALE GENOMIC DNA]</scope>
    <source>
        <strain evidence="9 10">RP-1-19</strain>
    </source>
</reference>
<keyword evidence="4" id="KW-0479">Metal-binding</keyword>
<dbReference type="RefSeq" id="WP_169463712.1">
    <property type="nucleotide sequence ID" value="NZ_JABBGG010000001.1"/>
</dbReference>
<gene>
    <name evidence="9" type="ORF">HHL21_02865</name>
</gene>
<evidence type="ECO:0000256" key="4">
    <source>
        <dbReference type="ARBA" id="ARBA00022723"/>
    </source>
</evidence>
<dbReference type="EMBL" id="JABBGG010000001">
    <property type="protein sequence ID" value="NML60043.1"/>
    <property type="molecule type" value="Genomic_DNA"/>
</dbReference>
<feature type="signal peptide" evidence="7">
    <location>
        <begin position="1"/>
        <end position="28"/>
    </location>
</feature>
<organism evidence="9 10">
    <name type="scientific">Massilia polaris</name>
    <dbReference type="NCBI Taxonomy" id="2728846"/>
    <lineage>
        <taxon>Bacteria</taxon>
        <taxon>Pseudomonadati</taxon>
        <taxon>Pseudomonadota</taxon>
        <taxon>Betaproteobacteria</taxon>
        <taxon>Burkholderiales</taxon>
        <taxon>Oxalobacteraceae</taxon>
        <taxon>Telluria group</taxon>
        <taxon>Massilia</taxon>
    </lineage>
</organism>
<keyword evidence="5" id="KW-0106">Calcium</keyword>
<comment type="subcellular location">
    <subcellularLocation>
        <location evidence="1">Fimbrium</location>
    </subcellularLocation>
</comment>
<sequence length="1098" mass="116183">MKRSTGTKLIALSLCASLGFISPQVALADDIDIFLGTSAGTTIVPRILIVLDNTSNWSRQNQQWPGGKTQGQAEADAVRTAIGEVDERVSVGLMEFVTGGNANDDGGFIRSAVREMSAVNRTLMAAQLTTISNNINSPDEKRNSGTPYGNLMFDVYNYFAGANSYSPSATLASKADTAGYSTAFSRFRSPLTADNTCGRSFVIFIGNPSASGPSADNAANTARLAALNGSTPPQLGLPNFTSQSVSTPTEVGTTSACYASATAAAAALPAFSTTCANFTDGCKIGTVTANDGATACAAGTSKYTVVGTDTEITNVATGTTSTDTKPYNADEWSRFMHDKGIPVSGATVRPSVTTYTIDVYNKQPNAQHTSLMMGMAKAGGGRYFVAKNEQSIVDALREIMVEIQAVNTSFASTSLPVNATNRSQNMNQVFIGMFRPDPAAKPRWFGNLKRYQLIARGADIELADAAGSVAVNPLTGFVTPCAKSYWTRDSGNYWANKGITPDPIGTCTLGTLDKYSDAPDGPQVEKGGAAQVLREGNLGTTAAATESVTRNMLTVENGALVDFSTANTGLHPSLVNYIRGEDTENEKLNDQTTKTRPSIHGDVIHSRPLPVNYGSGGVTVYYGANDGTLRAVDAANGTERWSFVAPEFFSRLSRIRNNSPRISYPGMSDEFIPPPRPKDYFFDGSIGVYQNANNSKVWIFPSMRRGGRMLYGIDVTTPATPVFKWRAGCPNLTNDTGCTTGMEGIGQTWSTPSAAFIKGFSTTTPVVVVGGGYDSCEDANSKSPACTGSKGGFIYVLNADTGALLRSFSTDKPVAADIAMVDVDNDSYPDYAYAADTGGNLYRVDFIASPTTRVALSSTQWTRRKVASTGDGRKFLFAPALLYSQNKVYVAIGSGDREHPLREQYPYAGVENRFYVYRDDLTASALTLPTELDSLENYTTLDSCTTAPILPDSLKAGWFIKLNQNGQGEQVVTSALIAGGMVTFSTNRPVPKLEGSCSTTLGEARGYWVNLLNGSGAIGVQGACGGRRSSVFVGGGLPPSPVFASGVDVGGNSVSVVLGAAQKDGDNSGGVSVPISPQRIRPAISSKRKRAYTYTKGD</sequence>
<proteinExistence type="inferred from homology"/>
<evidence type="ECO:0000256" key="7">
    <source>
        <dbReference type="SAM" id="SignalP"/>
    </source>
</evidence>